<feature type="compositionally biased region" description="Low complexity" evidence="9">
    <location>
        <begin position="640"/>
        <end position="658"/>
    </location>
</feature>
<evidence type="ECO:0000256" key="9">
    <source>
        <dbReference type="SAM" id="MobiDB-lite"/>
    </source>
</evidence>
<dbReference type="STRING" id="1245745.A0A0A2VDB5"/>
<dbReference type="EMBL" id="ANFO01001126">
    <property type="protein sequence ID" value="KGQ04075.1"/>
    <property type="molecule type" value="Genomic_DNA"/>
</dbReference>
<dbReference type="eggNOG" id="ENOG502SEC6">
    <property type="taxonomic scope" value="Eukaryota"/>
</dbReference>
<comment type="caution">
    <text evidence="11">The sequence shown here is derived from an EMBL/GenBank/DDBJ whole genome shotgun (WGS) entry which is preliminary data.</text>
</comment>
<protein>
    <recommendedName>
        <fullName evidence="10">C2H2-type domain-containing protein</fullName>
    </recommendedName>
</protein>
<keyword evidence="7" id="KW-0539">Nucleus</keyword>
<keyword evidence="3 8" id="KW-0863">Zinc-finger</keyword>
<feature type="region of interest" description="Disordered" evidence="9">
    <location>
        <begin position="190"/>
        <end position="214"/>
    </location>
</feature>
<name>A0A0A2VDB5_BEABA</name>
<keyword evidence="6" id="KW-0804">Transcription</keyword>
<dbReference type="InterPro" id="IPR013087">
    <property type="entry name" value="Znf_C2H2_type"/>
</dbReference>
<dbReference type="HOGENOM" id="CLU_016012_0_0_1"/>
<keyword evidence="4" id="KW-0862">Zinc</keyword>
<feature type="compositionally biased region" description="Low complexity" evidence="9">
    <location>
        <begin position="286"/>
        <end position="315"/>
    </location>
</feature>
<evidence type="ECO:0000256" key="7">
    <source>
        <dbReference type="ARBA" id="ARBA00023242"/>
    </source>
</evidence>
<dbReference type="GO" id="GO:0005634">
    <property type="term" value="C:nucleus"/>
    <property type="evidence" value="ECO:0007669"/>
    <property type="project" value="UniProtKB-SubCell"/>
</dbReference>
<feature type="region of interest" description="Disordered" evidence="9">
    <location>
        <begin position="637"/>
        <end position="757"/>
    </location>
</feature>
<dbReference type="PROSITE" id="PS00028">
    <property type="entry name" value="ZINC_FINGER_C2H2_1"/>
    <property type="match status" value="2"/>
</dbReference>
<organism evidence="11 12">
    <name type="scientific">Beauveria bassiana D1-5</name>
    <dbReference type="NCBI Taxonomy" id="1245745"/>
    <lineage>
        <taxon>Eukaryota</taxon>
        <taxon>Fungi</taxon>
        <taxon>Dikarya</taxon>
        <taxon>Ascomycota</taxon>
        <taxon>Pezizomycotina</taxon>
        <taxon>Sordariomycetes</taxon>
        <taxon>Hypocreomycetidae</taxon>
        <taxon>Hypocreales</taxon>
        <taxon>Cordycipitaceae</taxon>
        <taxon>Beauveria</taxon>
    </lineage>
</organism>
<feature type="compositionally biased region" description="Polar residues" evidence="9">
    <location>
        <begin position="774"/>
        <end position="790"/>
    </location>
</feature>
<dbReference type="PANTHER" id="PTHR46179">
    <property type="entry name" value="ZINC FINGER PROTEIN"/>
    <property type="match status" value="1"/>
</dbReference>
<dbReference type="PANTHER" id="PTHR46179:SF13">
    <property type="entry name" value="C2H2-TYPE DOMAIN-CONTAINING PROTEIN"/>
    <property type="match status" value="1"/>
</dbReference>
<comment type="subcellular location">
    <subcellularLocation>
        <location evidence="1">Nucleus</location>
    </subcellularLocation>
</comment>
<feature type="compositionally biased region" description="Polar residues" evidence="9">
    <location>
        <begin position="659"/>
        <end position="683"/>
    </location>
</feature>
<feature type="region of interest" description="Disordered" evidence="9">
    <location>
        <begin position="399"/>
        <end position="431"/>
    </location>
</feature>
<evidence type="ECO:0000259" key="10">
    <source>
        <dbReference type="PROSITE" id="PS50157"/>
    </source>
</evidence>
<dbReference type="InterPro" id="IPR051061">
    <property type="entry name" value="Zinc_finger_trans_reg"/>
</dbReference>
<dbReference type="GO" id="GO:0008270">
    <property type="term" value="F:zinc ion binding"/>
    <property type="evidence" value="ECO:0007669"/>
    <property type="project" value="UniProtKB-KW"/>
</dbReference>
<dbReference type="OrthoDB" id="654211at2759"/>
<feature type="compositionally biased region" description="Polar residues" evidence="9">
    <location>
        <begin position="697"/>
        <end position="721"/>
    </location>
</feature>
<dbReference type="AlphaFoldDB" id="A0A0A2VDB5"/>
<feature type="domain" description="C2H2-type" evidence="10">
    <location>
        <begin position="438"/>
        <end position="466"/>
    </location>
</feature>
<feature type="domain" description="C2H2-type" evidence="10">
    <location>
        <begin position="467"/>
        <end position="492"/>
    </location>
</feature>
<feature type="compositionally biased region" description="Polar residues" evidence="9">
    <location>
        <begin position="205"/>
        <end position="214"/>
    </location>
</feature>
<dbReference type="SMART" id="SM00355">
    <property type="entry name" value="ZnF_C2H2"/>
    <property type="match status" value="3"/>
</dbReference>
<evidence type="ECO:0000256" key="5">
    <source>
        <dbReference type="ARBA" id="ARBA00023015"/>
    </source>
</evidence>
<evidence type="ECO:0000256" key="3">
    <source>
        <dbReference type="ARBA" id="ARBA00022771"/>
    </source>
</evidence>
<feature type="region of interest" description="Disordered" evidence="9">
    <location>
        <begin position="261"/>
        <end position="341"/>
    </location>
</feature>
<evidence type="ECO:0000256" key="6">
    <source>
        <dbReference type="ARBA" id="ARBA00023163"/>
    </source>
</evidence>
<feature type="compositionally biased region" description="Pro residues" evidence="9">
    <location>
        <begin position="272"/>
        <end position="285"/>
    </location>
</feature>
<reference evidence="11 12" key="1">
    <citation type="submission" date="2012-10" db="EMBL/GenBank/DDBJ databases">
        <title>Genome sequencing and analysis of entomopathogenic fungi Beauveria bassiana D1-5.</title>
        <authorList>
            <person name="Li Q."/>
            <person name="Wang L."/>
            <person name="Zhang Z."/>
            <person name="Wang Q."/>
            <person name="Ren J."/>
            <person name="Wang M."/>
            <person name="Xu W."/>
            <person name="Wang J."/>
            <person name="Lu Y."/>
            <person name="Du Q."/>
            <person name="Sun Z."/>
        </authorList>
    </citation>
    <scope>NUCLEOTIDE SEQUENCE [LARGE SCALE GENOMIC DNA]</scope>
    <source>
        <strain evidence="11 12">D1-5</strain>
    </source>
</reference>
<feature type="compositionally biased region" description="Basic and acidic residues" evidence="9">
    <location>
        <begin position="318"/>
        <end position="330"/>
    </location>
</feature>
<feature type="region of interest" description="Disordered" evidence="9">
    <location>
        <begin position="774"/>
        <end position="807"/>
    </location>
</feature>
<evidence type="ECO:0000313" key="11">
    <source>
        <dbReference type="EMBL" id="KGQ04075.1"/>
    </source>
</evidence>
<gene>
    <name evidence="11" type="ORF">BBAD15_g10694</name>
</gene>
<evidence type="ECO:0000256" key="8">
    <source>
        <dbReference type="PROSITE-ProRule" id="PRU00042"/>
    </source>
</evidence>
<evidence type="ECO:0000256" key="1">
    <source>
        <dbReference type="ARBA" id="ARBA00004123"/>
    </source>
</evidence>
<feature type="compositionally biased region" description="Polar residues" evidence="9">
    <location>
        <begin position="399"/>
        <end position="408"/>
    </location>
</feature>
<dbReference type="PROSITE" id="PS50157">
    <property type="entry name" value="ZINC_FINGER_C2H2_2"/>
    <property type="match status" value="2"/>
</dbReference>
<keyword evidence="2" id="KW-0479">Metal-binding</keyword>
<evidence type="ECO:0000256" key="2">
    <source>
        <dbReference type="ARBA" id="ARBA00022723"/>
    </source>
</evidence>
<accession>A0A0A2VDB5</accession>
<evidence type="ECO:0000256" key="4">
    <source>
        <dbReference type="ARBA" id="ARBA00022833"/>
    </source>
</evidence>
<dbReference type="Proteomes" id="UP000030106">
    <property type="component" value="Unassembled WGS sequence"/>
</dbReference>
<dbReference type="GO" id="GO:0006357">
    <property type="term" value="P:regulation of transcription by RNA polymerase II"/>
    <property type="evidence" value="ECO:0007669"/>
    <property type="project" value="TreeGrafter"/>
</dbReference>
<feature type="compositionally biased region" description="Low complexity" evidence="9">
    <location>
        <begin position="261"/>
        <end position="271"/>
    </location>
</feature>
<sequence length="807" mass="88805">MPVRRHGDLRCTSLFFGPATRCTWAGTWLADFYNAKLEPGLGYLGTSLAGWVPKHRHFPWLPTAHCKQQRTHPLLPLQATEPLYVLSLLASRFSHLDALAFTLAFALARAPAHFSPYYRASAVAGQHIHSSRYTRYCYSRSLVRYGIGRHFLLSTLFAPASSAQLARDLVSYSTINVNVNCVRIAMDQSQNHPLHGHSSPPLPGQQHSDSQLDPSAQNVLAEARKNLQVLIDSGISKDLLHQWVEDSPPLQLNFPIQSTLAAAQQSSSLQIPPQPQGPPPPPPSRSPSTLASHGSFSPNATASSPSTGSSTPTPTRGLHPEIKTEPRHDTATTTWNPSIHGPSAAAQYVPIQEQPENNVFLPPSYPYAHRTRVSVSSTSSGSSGHASLWSVNSARSSMSWQSGTSNRSMGPPLTSASGAPVINGSQVTPSSSNKQNVYWCTSCETSFKRKYDWKRHEDEFHERWRKYPCPEPGCNRSFWGSNSFNQHHKQCHGCKTCPHAEKVVKFLRKRKYWACGFCSALHPARERHVEHVARHFESGLGKNDWMHSRVIYGLLHQPLIHSAWDTLVAEKHTSYGGRRPQFSWHPSKTGRAQGFLEKESPGQLQDLLEFFSGDETEAQWIVSVAYDLADVVMTNNSNVQSPTPSTSQQTAGSQQQPQFAQDNSFGQLQAPSMLPSNTPSDPSQAAFGAPQFRPPSVFSTTSQQFQIPRQSPESSSNSPLTMSPPVLASQANNYDKRELPPPPPTQANSDSMMDFEYSAAPSSFGDWASMTNSMLASTPSQSEQGSTAQGSDWGMMGYFPDPRVTSA</sequence>
<keyword evidence="5" id="KW-0805">Transcription regulation</keyword>
<evidence type="ECO:0000313" key="12">
    <source>
        <dbReference type="Proteomes" id="UP000030106"/>
    </source>
</evidence>
<dbReference type="Gene3D" id="3.30.160.60">
    <property type="entry name" value="Classic Zinc Finger"/>
    <property type="match status" value="1"/>
</dbReference>
<proteinExistence type="predicted"/>